<organism evidence="8 9">
    <name type="scientific">Pseudonocardia humida</name>
    <dbReference type="NCBI Taxonomy" id="2800819"/>
    <lineage>
        <taxon>Bacteria</taxon>
        <taxon>Bacillati</taxon>
        <taxon>Actinomycetota</taxon>
        <taxon>Actinomycetes</taxon>
        <taxon>Pseudonocardiales</taxon>
        <taxon>Pseudonocardiaceae</taxon>
        <taxon>Pseudonocardia</taxon>
    </lineage>
</organism>
<dbReference type="InterPro" id="IPR027417">
    <property type="entry name" value="P-loop_NTPase"/>
</dbReference>
<evidence type="ECO:0000256" key="4">
    <source>
        <dbReference type="ARBA" id="ARBA00023186"/>
    </source>
</evidence>
<gene>
    <name evidence="8" type="ORF">KDL28_31260</name>
</gene>
<name>A0ABT1A963_9PSEU</name>
<dbReference type="CDD" id="cd19499">
    <property type="entry name" value="RecA-like_ClpB_Hsp104-like"/>
    <property type="match status" value="1"/>
</dbReference>
<dbReference type="InterPro" id="IPR003593">
    <property type="entry name" value="AAA+_ATPase"/>
</dbReference>
<dbReference type="Pfam" id="PF17871">
    <property type="entry name" value="AAA_lid_9"/>
    <property type="match status" value="1"/>
</dbReference>
<evidence type="ECO:0000256" key="3">
    <source>
        <dbReference type="ARBA" id="ARBA00022840"/>
    </source>
</evidence>
<dbReference type="SUPFAM" id="SSF52540">
    <property type="entry name" value="P-loop containing nucleoside triphosphate hydrolases"/>
    <property type="match status" value="2"/>
</dbReference>
<dbReference type="Gene3D" id="1.10.8.60">
    <property type="match status" value="1"/>
</dbReference>
<dbReference type="CDD" id="cd00009">
    <property type="entry name" value="AAA"/>
    <property type="match status" value="1"/>
</dbReference>
<dbReference type="InterPro" id="IPR001270">
    <property type="entry name" value="ClpA/B"/>
</dbReference>
<dbReference type="PRINTS" id="PR00300">
    <property type="entry name" value="CLPPROTEASEA"/>
</dbReference>
<dbReference type="Pfam" id="PF07724">
    <property type="entry name" value="AAA_2"/>
    <property type="match status" value="1"/>
</dbReference>
<keyword evidence="8" id="KW-0645">Protease</keyword>
<evidence type="ECO:0000313" key="9">
    <source>
        <dbReference type="Proteomes" id="UP001165283"/>
    </source>
</evidence>
<feature type="domain" description="AAA+ ATPase" evidence="6">
    <location>
        <begin position="447"/>
        <end position="592"/>
    </location>
</feature>
<dbReference type="EMBL" id="JAGSOV010000067">
    <property type="protein sequence ID" value="MCO1659557.1"/>
    <property type="molecule type" value="Genomic_DNA"/>
</dbReference>
<dbReference type="Gene3D" id="3.40.50.300">
    <property type="entry name" value="P-loop containing nucleotide triphosphate hydrolases"/>
    <property type="match status" value="3"/>
</dbReference>
<dbReference type="Proteomes" id="UP001165283">
    <property type="component" value="Unassembled WGS sequence"/>
</dbReference>
<dbReference type="GO" id="GO:0008233">
    <property type="term" value="F:peptidase activity"/>
    <property type="evidence" value="ECO:0007669"/>
    <property type="project" value="UniProtKB-KW"/>
</dbReference>
<feature type="domain" description="AAA+ ATPase" evidence="6">
    <location>
        <begin position="88"/>
        <end position="230"/>
    </location>
</feature>
<evidence type="ECO:0000259" key="6">
    <source>
        <dbReference type="SMART" id="SM00382"/>
    </source>
</evidence>
<protein>
    <submittedName>
        <fullName evidence="8">ATP-dependent Clp protease ATP-binding subunit</fullName>
    </submittedName>
</protein>
<proteinExistence type="predicted"/>
<keyword evidence="2" id="KW-0547">Nucleotide-binding</keyword>
<dbReference type="InterPro" id="IPR050130">
    <property type="entry name" value="ClpA_ClpB"/>
</dbReference>
<feature type="region of interest" description="Disordered" evidence="5">
    <location>
        <begin position="295"/>
        <end position="324"/>
    </location>
</feature>
<keyword evidence="9" id="KW-1185">Reference proteome</keyword>
<dbReference type="InterPro" id="IPR041546">
    <property type="entry name" value="ClpA/ClpB_AAA_lid"/>
</dbReference>
<keyword evidence="1" id="KW-0677">Repeat</keyword>
<reference evidence="8" key="1">
    <citation type="submission" date="2021-04" db="EMBL/GenBank/DDBJ databases">
        <title>Pseudonocardia sp. nov., isolated from sandy soil of mangrove forest.</title>
        <authorList>
            <person name="Zan Z."/>
            <person name="Huang R."/>
            <person name="Liu W."/>
        </authorList>
    </citation>
    <scope>NUCLEOTIDE SEQUENCE</scope>
    <source>
        <strain evidence="8">S2-4</strain>
    </source>
</reference>
<dbReference type="Pfam" id="PF10431">
    <property type="entry name" value="ClpB_D2-small"/>
    <property type="match status" value="1"/>
</dbReference>
<dbReference type="SMART" id="SM00382">
    <property type="entry name" value="AAA"/>
    <property type="match status" value="2"/>
</dbReference>
<dbReference type="InterPro" id="IPR019489">
    <property type="entry name" value="Clp_ATPase_C"/>
</dbReference>
<dbReference type="GO" id="GO:0005524">
    <property type="term" value="F:ATP binding"/>
    <property type="evidence" value="ECO:0007669"/>
    <property type="project" value="UniProtKB-KW"/>
</dbReference>
<dbReference type="InterPro" id="IPR018368">
    <property type="entry name" value="ClpA/B_CS1"/>
</dbReference>
<evidence type="ECO:0000259" key="7">
    <source>
        <dbReference type="SMART" id="SM01086"/>
    </source>
</evidence>
<evidence type="ECO:0000313" key="8">
    <source>
        <dbReference type="EMBL" id="MCO1659557.1"/>
    </source>
</evidence>
<evidence type="ECO:0000256" key="2">
    <source>
        <dbReference type="ARBA" id="ARBA00022741"/>
    </source>
</evidence>
<comment type="caution">
    <text evidence="8">The sequence shown here is derived from an EMBL/GenBank/DDBJ whole genome shotgun (WGS) entry which is preliminary data.</text>
</comment>
<keyword evidence="3 8" id="KW-0067">ATP-binding</keyword>
<feature type="domain" description="Clp ATPase C-terminal" evidence="7">
    <location>
        <begin position="617"/>
        <end position="710"/>
    </location>
</feature>
<accession>A0ABT1A963</accession>
<feature type="region of interest" description="Disordered" evidence="5">
    <location>
        <begin position="27"/>
        <end position="51"/>
    </location>
</feature>
<dbReference type="PROSITE" id="PS00870">
    <property type="entry name" value="CLPAB_1"/>
    <property type="match status" value="1"/>
</dbReference>
<sequence length="724" mass="76998">MPDDRPGPGGPFDDLFERLFENLESTFGDALPRPDRPTRGNGGRGARTPQLDKFGRDLTAAAAAGGLDPVIGRDTEIEQVLEVLSRRTKNNPVLVGDPGVGKTAIVEGIAQRVVDGQVPAALHGVRVVSIDLAGMVAGTKYRGEFEKRLTGVIDEVTGADRSIVLFVDELHTVVGAGSAEGAPMDAGSILKPALARGDLRMIGATTAGEYRRHIERDPALERRFAPVRIPEPSVAGTIEILRGLAGRYSEHHGVRIEDAALVAAAELTDRYVTDRFQPDKAIDVVDRAAARARIRHTGTSASAPQAPVDEPAPPTAQPGDDRLDQLRRARDVAVDAEDYERAHLLTREIEAAEVAAGGSGPSVAFTKATEPPPGGSAEPTVTADDVAAVVAQSTGIPVARLTAGERDRLLELEELLHLRVVGQDEAVEAVADAVRAGRAGLSHPERPVGSFLFLGPTGVGKTELARALAEALFGSVDALLRFDMSEYSDKGSAMRLVGAPPGHVGYDDAGQLTEAVRRTPYAVLLLDEVEKAHADVTATLLQVLDAGRLTDAHGRTVDFTHTVVIMTSNLGADRLLAAAAAGQPVEQVRDQLLTATRAHFRPEFLNRIDDIVLFHALGRDELRRITRLMLAGTAQRLAAQKIALDVSDAAVDWLAEHGHEPELGARPLRRTINRELERKLARLIIGSRAGAGQRVTVDVTGGVRDGELLGELGGAELTIEVTDA</sequence>
<dbReference type="SMART" id="SM01086">
    <property type="entry name" value="ClpB_D2-small"/>
    <property type="match status" value="1"/>
</dbReference>
<evidence type="ECO:0000256" key="1">
    <source>
        <dbReference type="ARBA" id="ARBA00022737"/>
    </source>
</evidence>
<dbReference type="Pfam" id="PF00004">
    <property type="entry name" value="AAA"/>
    <property type="match status" value="1"/>
</dbReference>
<evidence type="ECO:0000256" key="5">
    <source>
        <dbReference type="SAM" id="MobiDB-lite"/>
    </source>
</evidence>
<keyword evidence="8" id="KW-0378">Hydrolase</keyword>
<dbReference type="PANTHER" id="PTHR11638">
    <property type="entry name" value="ATP-DEPENDENT CLP PROTEASE"/>
    <property type="match status" value="1"/>
</dbReference>
<dbReference type="InterPro" id="IPR003959">
    <property type="entry name" value="ATPase_AAA_core"/>
</dbReference>
<dbReference type="GO" id="GO:0006508">
    <property type="term" value="P:proteolysis"/>
    <property type="evidence" value="ECO:0007669"/>
    <property type="project" value="UniProtKB-KW"/>
</dbReference>
<dbReference type="PANTHER" id="PTHR11638:SF18">
    <property type="entry name" value="HEAT SHOCK PROTEIN 104"/>
    <property type="match status" value="1"/>
</dbReference>
<keyword evidence="4" id="KW-0143">Chaperone</keyword>